<dbReference type="Gene3D" id="3.40.1390.10">
    <property type="entry name" value="MurE/MurF, N-terminal domain"/>
    <property type="match status" value="1"/>
</dbReference>
<dbReference type="NCBIfam" id="NF001126">
    <property type="entry name" value="PRK00139.1-4"/>
    <property type="match status" value="1"/>
</dbReference>
<comment type="PTM">
    <text evidence="7">Carboxylation is probably crucial for Mg(2+) binding and, consequently, for the gamma-phosphate positioning of ATP.</text>
</comment>
<evidence type="ECO:0000256" key="8">
    <source>
        <dbReference type="RuleBase" id="RU004135"/>
    </source>
</evidence>
<dbReference type="InterPro" id="IPR005761">
    <property type="entry name" value="UDP-N-AcMur-Glu-dNH2Pim_ligase"/>
</dbReference>
<dbReference type="EC" id="6.3.2.-" evidence="7"/>
<dbReference type="Gene3D" id="3.40.1190.10">
    <property type="entry name" value="Mur-like, catalytic domain"/>
    <property type="match status" value="1"/>
</dbReference>
<dbReference type="GO" id="GO:0005737">
    <property type="term" value="C:cytoplasm"/>
    <property type="evidence" value="ECO:0007669"/>
    <property type="project" value="UniProtKB-SubCell"/>
</dbReference>
<evidence type="ECO:0000256" key="1">
    <source>
        <dbReference type="ARBA" id="ARBA00005898"/>
    </source>
</evidence>
<comment type="function">
    <text evidence="7">Catalyzes the addition of an amino acid to the nucleotide precursor UDP-N-acetylmuramoyl-L-alanyl-D-glutamate (UMAG) in the biosynthesis of bacterial cell-wall peptidoglycan.</text>
</comment>
<dbReference type="InterPro" id="IPR000713">
    <property type="entry name" value="Mur_ligase_N"/>
</dbReference>
<dbReference type="InterPro" id="IPR035911">
    <property type="entry name" value="MurE/MurF_N"/>
</dbReference>
<comment type="caution">
    <text evidence="12">The sequence shown here is derived from an EMBL/GenBank/DDBJ whole genome shotgun (WGS) entry which is preliminary data.</text>
</comment>
<feature type="domain" description="Mur ligase N-terminal catalytic" evidence="9">
    <location>
        <begin position="42"/>
        <end position="113"/>
    </location>
</feature>
<dbReference type="GO" id="GO:0071555">
    <property type="term" value="P:cell wall organization"/>
    <property type="evidence" value="ECO:0007669"/>
    <property type="project" value="UniProtKB-KW"/>
</dbReference>
<dbReference type="GO" id="GO:0016881">
    <property type="term" value="F:acid-amino acid ligase activity"/>
    <property type="evidence" value="ECO:0007669"/>
    <property type="project" value="UniProtKB-UniRule"/>
</dbReference>
<gene>
    <name evidence="7" type="primary">murE</name>
    <name evidence="12" type="ORF">HHJ74_01810</name>
</gene>
<dbReference type="Pfam" id="PF02875">
    <property type="entry name" value="Mur_ligase_C"/>
    <property type="match status" value="1"/>
</dbReference>
<dbReference type="RefSeq" id="WP_004012211.1">
    <property type="nucleotide sequence ID" value="NZ_JABCUT010000001.1"/>
</dbReference>
<keyword evidence="4 7" id="KW-0573">Peptidoglycan synthesis</keyword>
<evidence type="ECO:0000256" key="2">
    <source>
        <dbReference type="ARBA" id="ARBA00022618"/>
    </source>
</evidence>
<evidence type="ECO:0000313" key="13">
    <source>
        <dbReference type="Proteomes" id="UP000582487"/>
    </source>
</evidence>
<keyword evidence="7" id="KW-0547">Nucleotide-binding</keyword>
<keyword evidence="7 12" id="KW-0436">Ligase</keyword>
<keyword evidence="2 7" id="KW-0132">Cell division</keyword>
<comment type="caution">
    <text evidence="7">Lacks conserved residue(s) required for the propagation of feature annotation.</text>
</comment>
<dbReference type="Proteomes" id="UP000582487">
    <property type="component" value="Unassembled WGS sequence"/>
</dbReference>
<dbReference type="InterPro" id="IPR036565">
    <property type="entry name" value="Mur-like_cat_sf"/>
</dbReference>
<dbReference type="EMBL" id="JABCUV010000001">
    <property type="protein sequence ID" value="NMW92452.1"/>
    <property type="molecule type" value="Genomic_DNA"/>
</dbReference>
<keyword evidence="5 7" id="KW-0131">Cell cycle</keyword>
<keyword evidence="7" id="KW-0067">ATP-binding</keyword>
<dbReference type="GO" id="GO:0051301">
    <property type="term" value="P:cell division"/>
    <property type="evidence" value="ECO:0007669"/>
    <property type="project" value="UniProtKB-KW"/>
</dbReference>
<dbReference type="SUPFAM" id="SSF53623">
    <property type="entry name" value="MurD-like peptide ligases, catalytic domain"/>
    <property type="match status" value="1"/>
</dbReference>
<dbReference type="GO" id="GO:0005524">
    <property type="term" value="F:ATP binding"/>
    <property type="evidence" value="ECO:0007669"/>
    <property type="project" value="UniProtKB-UniRule"/>
</dbReference>
<dbReference type="HAMAP" id="MF_00208">
    <property type="entry name" value="MurE"/>
    <property type="match status" value="1"/>
</dbReference>
<feature type="domain" description="Mur ligase central" evidence="11">
    <location>
        <begin position="128"/>
        <end position="332"/>
    </location>
</feature>
<dbReference type="PANTHER" id="PTHR23135">
    <property type="entry name" value="MUR LIGASE FAMILY MEMBER"/>
    <property type="match status" value="1"/>
</dbReference>
<feature type="binding site" evidence="7">
    <location>
        <begin position="130"/>
        <end position="136"/>
    </location>
    <ligand>
        <name>ATP</name>
        <dbReference type="ChEBI" id="CHEBI:30616"/>
    </ligand>
</feature>
<dbReference type="PANTHER" id="PTHR23135:SF4">
    <property type="entry name" value="UDP-N-ACETYLMURAMOYL-L-ALANYL-D-GLUTAMATE--2,6-DIAMINOPIMELATE LIGASE MURE HOMOLOG, CHLOROPLASTIC"/>
    <property type="match status" value="1"/>
</dbReference>
<feature type="modified residue" description="N6-carboxylysine" evidence="7">
    <location>
        <position position="239"/>
    </location>
</feature>
<reference evidence="12 13" key="1">
    <citation type="submission" date="2020-04" db="EMBL/GenBank/DDBJ databases">
        <title>Antimicrobial susceptibility and clonality of vaginal-derived multi-drug resistant Mobiluncus isolates in China.</title>
        <authorList>
            <person name="Zhang X."/>
        </authorList>
    </citation>
    <scope>NUCLEOTIDE SEQUENCE [LARGE SCALE GENOMIC DNA]</scope>
    <source>
        <strain evidence="12 13">7</strain>
    </source>
</reference>
<dbReference type="GO" id="GO:0008360">
    <property type="term" value="P:regulation of cell shape"/>
    <property type="evidence" value="ECO:0007669"/>
    <property type="project" value="UniProtKB-KW"/>
</dbReference>
<dbReference type="GO" id="GO:0009252">
    <property type="term" value="P:peptidoglycan biosynthetic process"/>
    <property type="evidence" value="ECO:0007669"/>
    <property type="project" value="UniProtKB-UniRule"/>
</dbReference>
<dbReference type="OrthoDB" id="9800958at2"/>
<dbReference type="InterPro" id="IPR013221">
    <property type="entry name" value="Mur_ligase_cen"/>
</dbReference>
<keyword evidence="3 7" id="KW-0133">Cell shape</keyword>
<evidence type="ECO:0000256" key="3">
    <source>
        <dbReference type="ARBA" id="ARBA00022960"/>
    </source>
</evidence>
<evidence type="ECO:0000256" key="7">
    <source>
        <dbReference type="HAMAP-Rule" id="MF_00208"/>
    </source>
</evidence>
<accession>A0A2J9KRG8</accession>
<comment type="pathway">
    <text evidence="7 8">Cell wall biogenesis; peptidoglycan biosynthesis.</text>
</comment>
<name>A0A2J9KRG8_9ACTO</name>
<keyword evidence="7" id="KW-0963">Cytoplasm</keyword>
<comment type="cofactor">
    <cofactor evidence="7">
        <name>Mg(2+)</name>
        <dbReference type="ChEBI" id="CHEBI:18420"/>
    </cofactor>
</comment>
<protein>
    <recommendedName>
        <fullName evidence="7">UDP-N-acetylmuramyl-tripeptide synthetase</fullName>
        <ecNumber evidence="7">6.3.2.-</ecNumber>
    </recommendedName>
    <alternativeName>
        <fullName evidence="7">UDP-MurNAc-tripeptide synthetase</fullName>
    </alternativeName>
</protein>
<dbReference type="SUPFAM" id="SSF63418">
    <property type="entry name" value="MurE/MurF N-terminal domain"/>
    <property type="match status" value="1"/>
</dbReference>
<dbReference type="InterPro" id="IPR004101">
    <property type="entry name" value="Mur_ligase_C"/>
</dbReference>
<evidence type="ECO:0000256" key="6">
    <source>
        <dbReference type="ARBA" id="ARBA00023316"/>
    </source>
</evidence>
<feature type="domain" description="Mur ligase C-terminal" evidence="10">
    <location>
        <begin position="363"/>
        <end position="488"/>
    </location>
</feature>
<evidence type="ECO:0000259" key="10">
    <source>
        <dbReference type="Pfam" id="PF02875"/>
    </source>
</evidence>
<dbReference type="AlphaFoldDB" id="A0A2J9KRG8"/>
<sequence>MTLENEFNPFEPDLQALAWVDTAAIADAVGGTRHGPAGQVRGAVIDNRDVRGGELFIAMPGLHVHGAKFTPDAISRGAKAVLTDAAGLDLVANPEVPVITVPDVPHAAGRAAAMAWGNPANHLRLWGVTGTNGKTTTTYLLRHLLHRVGKLAALVGTVEVAIGKRSVPSNITTPQAAQVQAIAASTVAAHLEDLVLEVSSHALGLGRVDPLRFRVAGFCNLTHDHLDFHHSMEDYFQTKASLFTERRSDRQVIIVDDDWGRRLAEQLERMGQHDFVTLSTTGFPADWQASITPDTSGYSHLDLRAFDGKTASVQVLMPGRFNAVNTALAIVMLVTGLSVSPRMLNGDILRHLCSHPIRVEVPGRMELIANQPRVIVDFAHNPGALKSLLETLRPSTAGRLRLVFGGTGQRDLEKRPILGRIAGELADFTYLTDDDPHEEDPGKIRAEVRAGLEDFPGKYVEIAGRSAAIKQAIQDAKPQDTVVIAGRGHETLQETPVGAIDLDDRVEARAALQLRN</sequence>
<evidence type="ECO:0000259" key="11">
    <source>
        <dbReference type="Pfam" id="PF08245"/>
    </source>
</evidence>
<feature type="binding site" evidence="7">
    <location>
        <position position="207"/>
    </location>
    <ligand>
        <name>UDP-N-acetyl-alpha-D-muramoyl-L-alanyl-D-glutamate</name>
        <dbReference type="ChEBI" id="CHEBI:83900"/>
    </ligand>
</feature>
<comment type="subcellular location">
    <subcellularLocation>
        <location evidence="7 8">Cytoplasm</location>
    </subcellularLocation>
</comment>
<proteinExistence type="inferred from homology"/>
<evidence type="ECO:0000256" key="5">
    <source>
        <dbReference type="ARBA" id="ARBA00023306"/>
    </source>
</evidence>
<dbReference type="Pfam" id="PF01225">
    <property type="entry name" value="Mur_ligase"/>
    <property type="match status" value="1"/>
</dbReference>
<keyword evidence="6 7" id="KW-0961">Cell wall biogenesis/degradation</keyword>
<organism evidence="12 13">
    <name type="scientific">Mobiluncus mulieris</name>
    <dbReference type="NCBI Taxonomy" id="2052"/>
    <lineage>
        <taxon>Bacteria</taxon>
        <taxon>Bacillati</taxon>
        <taxon>Actinomycetota</taxon>
        <taxon>Actinomycetes</taxon>
        <taxon>Actinomycetales</taxon>
        <taxon>Actinomycetaceae</taxon>
        <taxon>Mobiluncus</taxon>
    </lineage>
</organism>
<feature type="binding site" evidence="7">
    <location>
        <begin position="172"/>
        <end position="173"/>
    </location>
    <ligand>
        <name>UDP-N-acetyl-alpha-D-muramoyl-L-alanyl-D-glutamate</name>
        <dbReference type="ChEBI" id="CHEBI:83900"/>
    </ligand>
</feature>
<dbReference type="NCBIfam" id="TIGR01085">
    <property type="entry name" value="murE"/>
    <property type="match status" value="1"/>
</dbReference>
<dbReference type="SUPFAM" id="SSF53244">
    <property type="entry name" value="MurD-like peptide ligases, peptide-binding domain"/>
    <property type="match status" value="1"/>
</dbReference>
<keyword evidence="7" id="KW-0460">Magnesium</keyword>
<feature type="binding site" evidence="7">
    <location>
        <position position="199"/>
    </location>
    <ligand>
        <name>UDP-N-acetyl-alpha-D-muramoyl-L-alanyl-D-glutamate</name>
        <dbReference type="ChEBI" id="CHEBI:83900"/>
    </ligand>
</feature>
<evidence type="ECO:0000313" key="12">
    <source>
        <dbReference type="EMBL" id="NMW92452.1"/>
    </source>
</evidence>
<dbReference type="UniPathway" id="UPA00219"/>
<evidence type="ECO:0000256" key="4">
    <source>
        <dbReference type="ARBA" id="ARBA00022984"/>
    </source>
</evidence>
<dbReference type="GO" id="GO:0000287">
    <property type="term" value="F:magnesium ion binding"/>
    <property type="evidence" value="ECO:0007669"/>
    <property type="project" value="UniProtKB-UniRule"/>
</dbReference>
<evidence type="ECO:0000259" key="9">
    <source>
        <dbReference type="Pfam" id="PF01225"/>
    </source>
</evidence>
<comment type="similarity">
    <text evidence="1 7">Belongs to the MurCDEF family. MurE subfamily.</text>
</comment>
<dbReference type="Pfam" id="PF08245">
    <property type="entry name" value="Mur_ligase_M"/>
    <property type="match status" value="1"/>
</dbReference>
<dbReference type="InterPro" id="IPR036615">
    <property type="entry name" value="Mur_ligase_C_dom_sf"/>
</dbReference>
<dbReference type="Gene3D" id="3.90.190.20">
    <property type="entry name" value="Mur ligase, C-terminal domain"/>
    <property type="match status" value="1"/>
</dbReference>